<dbReference type="GO" id="GO:0004497">
    <property type="term" value="F:monooxygenase activity"/>
    <property type="evidence" value="ECO:0007669"/>
    <property type="project" value="UniProtKB-ARBA"/>
</dbReference>
<dbReference type="InterPro" id="IPR017941">
    <property type="entry name" value="Rieske_2Fe-2S"/>
</dbReference>
<dbReference type="GO" id="GO:0016705">
    <property type="term" value="F:oxidoreductase activity, acting on paired donors, with incorporation or reduction of molecular oxygen"/>
    <property type="evidence" value="ECO:0007669"/>
    <property type="project" value="UniProtKB-ARBA"/>
</dbReference>
<evidence type="ECO:0000256" key="4">
    <source>
        <dbReference type="ARBA" id="ARBA00023014"/>
    </source>
</evidence>
<dbReference type="GO" id="GO:0046872">
    <property type="term" value="F:metal ion binding"/>
    <property type="evidence" value="ECO:0007669"/>
    <property type="project" value="UniProtKB-KW"/>
</dbReference>
<evidence type="ECO:0000256" key="2">
    <source>
        <dbReference type="ARBA" id="ARBA00022723"/>
    </source>
</evidence>
<dbReference type="CDD" id="cd03467">
    <property type="entry name" value="Rieske"/>
    <property type="match status" value="1"/>
</dbReference>
<dbReference type="AlphaFoldDB" id="A0A3N4Z6Q3"/>
<evidence type="ECO:0000256" key="3">
    <source>
        <dbReference type="ARBA" id="ARBA00023004"/>
    </source>
</evidence>
<evidence type="ECO:0000313" key="8">
    <source>
        <dbReference type="Proteomes" id="UP000280501"/>
    </source>
</evidence>
<dbReference type="Pfam" id="PF00355">
    <property type="entry name" value="Rieske"/>
    <property type="match status" value="1"/>
</dbReference>
<comment type="caution">
    <text evidence="7">The sequence shown here is derived from an EMBL/GenBank/DDBJ whole genome shotgun (WGS) entry which is preliminary data.</text>
</comment>
<dbReference type="Proteomes" id="UP000280501">
    <property type="component" value="Unassembled WGS sequence"/>
</dbReference>
<dbReference type="GO" id="GO:0051537">
    <property type="term" value="F:2 iron, 2 sulfur cluster binding"/>
    <property type="evidence" value="ECO:0007669"/>
    <property type="project" value="UniProtKB-KW"/>
</dbReference>
<dbReference type="FunFam" id="2.102.10.10:FF:000016">
    <property type="entry name" value="Nitrite reductase/ring-hydroxylating ferredoxin subunit"/>
    <property type="match status" value="1"/>
</dbReference>
<dbReference type="Gene3D" id="2.102.10.10">
    <property type="entry name" value="Rieske [2Fe-2S] iron-sulphur domain"/>
    <property type="match status" value="1"/>
</dbReference>
<reference evidence="7 8" key="1">
    <citation type="submission" date="2018-11" db="EMBL/GenBank/DDBJ databases">
        <title>Sequencing the genomes of 1000 actinobacteria strains.</title>
        <authorList>
            <person name="Klenk H.-P."/>
        </authorList>
    </citation>
    <scope>NUCLEOTIDE SEQUENCE [LARGE SCALE GENOMIC DNA]</scope>
    <source>
        <strain evidence="7 8">DSM 15700</strain>
    </source>
</reference>
<dbReference type="PROSITE" id="PS51296">
    <property type="entry name" value="RIESKE"/>
    <property type="match status" value="1"/>
</dbReference>
<dbReference type="OrthoDB" id="25106at2"/>
<feature type="region of interest" description="Disordered" evidence="5">
    <location>
        <begin position="36"/>
        <end position="64"/>
    </location>
</feature>
<evidence type="ECO:0000256" key="5">
    <source>
        <dbReference type="SAM" id="MobiDB-lite"/>
    </source>
</evidence>
<feature type="domain" description="Rieske" evidence="6">
    <location>
        <begin position="62"/>
        <end position="160"/>
    </location>
</feature>
<evidence type="ECO:0000256" key="1">
    <source>
        <dbReference type="ARBA" id="ARBA00022714"/>
    </source>
</evidence>
<keyword evidence="1" id="KW-0001">2Fe-2S</keyword>
<keyword evidence="4" id="KW-0411">Iron-sulfur</keyword>
<dbReference type="PROSITE" id="PS51257">
    <property type="entry name" value="PROKAR_LIPOPROTEIN"/>
    <property type="match status" value="1"/>
</dbReference>
<protein>
    <submittedName>
        <fullName evidence="7">Rieske Fe-S protein</fullName>
    </submittedName>
</protein>
<evidence type="ECO:0000313" key="7">
    <source>
        <dbReference type="EMBL" id="RPF20972.1"/>
    </source>
</evidence>
<dbReference type="EMBL" id="RKQZ01000001">
    <property type="protein sequence ID" value="RPF20972.1"/>
    <property type="molecule type" value="Genomic_DNA"/>
</dbReference>
<dbReference type="SUPFAM" id="SSF50022">
    <property type="entry name" value="ISP domain"/>
    <property type="match status" value="1"/>
</dbReference>
<keyword evidence="3" id="KW-0408">Iron</keyword>
<organism evidence="7 8">
    <name type="scientific">Myceligenerans xiligouense</name>
    <dbReference type="NCBI Taxonomy" id="253184"/>
    <lineage>
        <taxon>Bacteria</taxon>
        <taxon>Bacillati</taxon>
        <taxon>Actinomycetota</taxon>
        <taxon>Actinomycetes</taxon>
        <taxon>Micrococcales</taxon>
        <taxon>Promicromonosporaceae</taxon>
        <taxon>Myceligenerans</taxon>
    </lineage>
</organism>
<evidence type="ECO:0000259" key="6">
    <source>
        <dbReference type="PROSITE" id="PS51296"/>
    </source>
</evidence>
<accession>A0A3N4Z6Q3</accession>
<keyword evidence="2" id="KW-0479">Metal-binding</keyword>
<keyword evidence="8" id="KW-1185">Reference proteome</keyword>
<proteinExistence type="predicted"/>
<feature type="region of interest" description="Disordered" evidence="5">
    <location>
        <begin position="137"/>
        <end position="162"/>
    </location>
</feature>
<name>A0A3N4Z6Q3_9MICO</name>
<dbReference type="RefSeq" id="WP_123814077.1">
    <property type="nucleotide sequence ID" value="NZ_RKQZ01000001.1"/>
</dbReference>
<sequence>MSGITPRAGTTPRRHVLVLGAVGVVSAASGCAVYGVDDEQAPPVDPPEGDGTPEGEAGGGANVVAGTGDVEVGGGLILADQRIVITQPTEGDFRGFSAICTHQGCTVSAVRDGTIDCACHGSRFSIEDGSVVQAASGLTPESQDPLPGVAVSVDGDQISVTE</sequence>
<dbReference type="InterPro" id="IPR036922">
    <property type="entry name" value="Rieske_2Fe-2S_sf"/>
</dbReference>
<gene>
    <name evidence="7" type="ORF">EDD34_1580</name>
</gene>